<evidence type="ECO:0000313" key="6">
    <source>
        <dbReference type="EMBL" id="TGG87472.1"/>
    </source>
</evidence>
<dbReference type="RefSeq" id="WP_091403737.1">
    <property type="nucleotide sequence ID" value="NZ_FMYV01000004.1"/>
</dbReference>
<dbReference type="Proteomes" id="UP000199322">
    <property type="component" value="Unassembled WGS sequence"/>
</dbReference>
<evidence type="ECO:0000256" key="3">
    <source>
        <dbReference type="SAM" id="Coils"/>
    </source>
</evidence>
<dbReference type="Pfam" id="PF03938">
    <property type="entry name" value="OmpH"/>
    <property type="match status" value="1"/>
</dbReference>
<gene>
    <name evidence="6" type="ORF">E4650_06900</name>
    <name evidence="5" type="ORF">SAMN04488588_1274</name>
</gene>
<evidence type="ECO:0000313" key="7">
    <source>
        <dbReference type="Proteomes" id="UP000199322"/>
    </source>
</evidence>
<dbReference type="Gene3D" id="3.30.910.20">
    <property type="entry name" value="Skp domain"/>
    <property type="match status" value="1"/>
</dbReference>
<evidence type="ECO:0000256" key="1">
    <source>
        <dbReference type="ARBA" id="ARBA00009091"/>
    </source>
</evidence>
<dbReference type="Proteomes" id="UP000297288">
    <property type="component" value="Unassembled WGS sequence"/>
</dbReference>
<dbReference type="STRING" id="28234.SAMN04488588_1274"/>
<feature type="coiled-coil region" evidence="3">
    <location>
        <begin position="51"/>
        <end position="102"/>
    </location>
</feature>
<dbReference type="AlphaFoldDB" id="A0A1G6M8W8"/>
<dbReference type="SUPFAM" id="SSF111384">
    <property type="entry name" value="OmpH-like"/>
    <property type="match status" value="1"/>
</dbReference>
<dbReference type="OrthoDB" id="48818at2"/>
<evidence type="ECO:0000313" key="8">
    <source>
        <dbReference type="Proteomes" id="UP000297288"/>
    </source>
</evidence>
<evidence type="ECO:0000313" key="5">
    <source>
        <dbReference type="EMBL" id="SDC51900.1"/>
    </source>
</evidence>
<dbReference type="EMBL" id="SRME01000004">
    <property type="protein sequence ID" value="TGG87472.1"/>
    <property type="molecule type" value="Genomic_DNA"/>
</dbReference>
<reference evidence="6 8" key="2">
    <citation type="submission" date="2019-04" db="EMBL/GenBank/DDBJ databases">
        <title>Draft genome sequence data and analysis of a Fermenting Bacterium, Geotoga petraea strain HO-Geo1, isolated from heavy-oil petroleum reservoir in Russia.</title>
        <authorList>
            <person name="Grouzdev D.S."/>
            <person name="Semenova E.M."/>
            <person name="Sokolova D.S."/>
            <person name="Tourova T.P."/>
            <person name="Poltaraus A.B."/>
            <person name="Nazina T.N."/>
        </authorList>
    </citation>
    <scope>NUCLEOTIDE SEQUENCE [LARGE SCALE GENOMIC DNA]</scope>
    <source>
        <strain evidence="6 8">HO-Geo1</strain>
    </source>
</reference>
<dbReference type="GO" id="GO:0005829">
    <property type="term" value="C:cytosol"/>
    <property type="evidence" value="ECO:0007669"/>
    <property type="project" value="TreeGrafter"/>
</dbReference>
<sequence>MKKIRVLLLMTLVLSFSLLSFSAANTADGLKIGYVNLRSVTEEYYKWGDMQVNYQEDVKFYQNKISEMQTEFQGMQESGATEQQLQQKYQELQYRTQQYQQALQEDYTKKSDAIIQEVRELIGEFAKENSFDIVLFEQSVIFVSEKIDITERVKEYIANIEPKESTKE</sequence>
<keyword evidence="3" id="KW-0175">Coiled coil</keyword>
<feature type="chain" id="PRO_5036018867" evidence="4">
    <location>
        <begin position="27"/>
        <end position="168"/>
    </location>
</feature>
<accession>A0A1G6M8W8</accession>
<dbReference type="EMBL" id="FMYV01000004">
    <property type="protein sequence ID" value="SDC51900.1"/>
    <property type="molecule type" value="Genomic_DNA"/>
</dbReference>
<comment type="similarity">
    <text evidence="1">Belongs to the Skp family.</text>
</comment>
<evidence type="ECO:0000256" key="4">
    <source>
        <dbReference type="SAM" id="SignalP"/>
    </source>
</evidence>
<dbReference type="PANTHER" id="PTHR35089:SF1">
    <property type="entry name" value="CHAPERONE PROTEIN SKP"/>
    <property type="match status" value="1"/>
</dbReference>
<dbReference type="SMART" id="SM00935">
    <property type="entry name" value="OmpH"/>
    <property type="match status" value="1"/>
</dbReference>
<reference evidence="5 7" key="1">
    <citation type="submission" date="2016-10" db="EMBL/GenBank/DDBJ databases">
        <authorList>
            <person name="de Groot N.N."/>
        </authorList>
    </citation>
    <scope>NUCLEOTIDE SEQUENCE [LARGE SCALE GENOMIC DNA]</scope>
    <source>
        <strain evidence="5 7">WG14</strain>
    </source>
</reference>
<evidence type="ECO:0000256" key="2">
    <source>
        <dbReference type="ARBA" id="ARBA00022729"/>
    </source>
</evidence>
<keyword evidence="2 4" id="KW-0732">Signal</keyword>
<dbReference type="GO" id="GO:0051082">
    <property type="term" value="F:unfolded protein binding"/>
    <property type="evidence" value="ECO:0007669"/>
    <property type="project" value="InterPro"/>
</dbReference>
<protein>
    <submittedName>
        <fullName evidence="6">OmpH family outer membrane protein</fullName>
    </submittedName>
    <submittedName>
        <fullName evidence="5">Periplasmic chaperone for outer membrane proteins Skp</fullName>
    </submittedName>
</protein>
<proteinExistence type="inferred from homology"/>
<dbReference type="InterPro" id="IPR005632">
    <property type="entry name" value="Chaperone_Skp"/>
</dbReference>
<feature type="signal peptide" evidence="4">
    <location>
        <begin position="1"/>
        <end position="26"/>
    </location>
</feature>
<keyword evidence="7" id="KW-1185">Reference proteome</keyword>
<dbReference type="PANTHER" id="PTHR35089">
    <property type="entry name" value="CHAPERONE PROTEIN SKP"/>
    <property type="match status" value="1"/>
</dbReference>
<organism evidence="5 7">
    <name type="scientific">Geotoga petraea</name>
    <dbReference type="NCBI Taxonomy" id="28234"/>
    <lineage>
        <taxon>Bacteria</taxon>
        <taxon>Thermotogati</taxon>
        <taxon>Thermotogota</taxon>
        <taxon>Thermotogae</taxon>
        <taxon>Petrotogales</taxon>
        <taxon>Petrotogaceae</taxon>
        <taxon>Geotoga</taxon>
    </lineage>
</organism>
<name>A0A1G6M8W8_9BACT</name>
<dbReference type="InterPro" id="IPR024930">
    <property type="entry name" value="Skp_dom_sf"/>
</dbReference>
<dbReference type="GO" id="GO:0050821">
    <property type="term" value="P:protein stabilization"/>
    <property type="evidence" value="ECO:0007669"/>
    <property type="project" value="TreeGrafter"/>
</dbReference>